<dbReference type="AlphaFoldDB" id="A0A939G7T9"/>
<dbReference type="PANTHER" id="PTHR46558:SF4">
    <property type="entry name" value="DNA-BIDING PHAGE PROTEIN"/>
    <property type="match status" value="1"/>
</dbReference>
<comment type="caution">
    <text evidence="3">The sequence shown here is derived from an EMBL/GenBank/DDBJ whole genome shotgun (WGS) entry which is preliminary data.</text>
</comment>
<dbReference type="SMART" id="SM00530">
    <property type="entry name" value="HTH_XRE"/>
    <property type="match status" value="1"/>
</dbReference>
<dbReference type="SUPFAM" id="SSF47413">
    <property type="entry name" value="lambda repressor-like DNA-binding domains"/>
    <property type="match status" value="1"/>
</dbReference>
<feature type="domain" description="HTH cro/C1-type" evidence="2">
    <location>
        <begin position="18"/>
        <end position="72"/>
    </location>
</feature>
<dbReference type="Gene3D" id="1.10.260.40">
    <property type="entry name" value="lambda repressor-like DNA-binding domains"/>
    <property type="match status" value="1"/>
</dbReference>
<protein>
    <submittedName>
        <fullName evidence="3">Helix-turn-helix transcriptional regulator</fullName>
    </submittedName>
</protein>
<sequence>MFVLDIKQMKGEKIYNRIALLREERGLSRKDLADQVGVNFQTIGYLERGEYNPSLDLAMDLSAVFGLPIDMVFSRQPLRPLSEELATLKNKLT</sequence>
<dbReference type="CDD" id="cd00093">
    <property type="entry name" value="HTH_XRE"/>
    <property type="match status" value="1"/>
</dbReference>
<accession>A0A939G7T9</accession>
<proteinExistence type="predicted"/>
<gene>
    <name evidence="3" type="ORF">J2I48_22515</name>
</gene>
<evidence type="ECO:0000313" key="4">
    <source>
        <dbReference type="Proteomes" id="UP000664795"/>
    </source>
</evidence>
<name>A0A939G7T9_9BACT</name>
<dbReference type="PROSITE" id="PS50943">
    <property type="entry name" value="HTH_CROC1"/>
    <property type="match status" value="1"/>
</dbReference>
<evidence type="ECO:0000313" key="3">
    <source>
        <dbReference type="EMBL" id="MBO0933799.1"/>
    </source>
</evidence>
<dbReference type="InterPro" id="IPR010982">
    <property type="entry name" value="Lambda_DNA-bd_dom_sf"/>
</dbReference>
<dbReference type="InterPro" id="IPR001387">
    <property type="entry name" value="Cro/C1-type_HTH"/>
</dbReference>
<evidence type="ECO:0000256" key="1">
    <source>
        <dbReference type="ARBA" id="ARBA00023125"/>
    </source>
</evidence>
<keyword evidence="1" id="KW-0238">DNA-binding</keyword>
<evidence type="ECO:0000259" key="2">
    <source>
        <dbReference type="PROSITE" id="PS50943"/>
    </source>
</evidence>
<dbReference type="Pfam" id="PF01381">
    <property type="entry name" value="HTH_3"/>
    <property type="match status" value="1"/>
</dbReference>
<dbReference type="RefSeq" id="WP_207337762.1">
    <property type="nucleotide sequence ID" value="NZ_JAFMYU010000022.1"/>
</dbReference>
<keyword evidence="4" id="KW-1185">Reference proteome</keyword>
<dbReference type="Proteomes" id="UP000664795">
    <property type="component" value="Unassembled WGS sequence"/>
</dbReference>
<dbReference type="GO" id="GO:0003677">
    <property type="term" value="F:DNA binding"/>
    <property type="evidence" value="ECO:0007669"/>
    <property type="project" value="UniProtKB-KW"/>
</dbReference>
<dbReference type="EMBL" id="JAFMYU010000022">
    <property type="protein sequence ID" value="MBO0933799.1"/>
    <property type="molecule type" value="Genomic_DNA"/>
</dbReference>
<dbReference type="PANTHER" id="PTHR46558">
    <property type="entry name" value="TRACRIPTIONAL REGULATORY PROTEIN-RELATED-RELATED"/>
    <property type="match status" value="1"/>
</dbReference>
<organism evidence="3 4">
    <name type="scientific">Fibrella aquatilis</name>
    <dbReference type="NCBI Taxonomy" id="2817059"/>
    <lineage>
        <taxon>Bacteria</taxon>
        <taxon>Pseudomonadati</taxon>
        <taxon>Bacteroidota</taxon>
        <taxon>Cytophagia</taxon>
        <taxon>Cytophagales</taxon>
        <taxon>Spirosomataceae</taxon>
        <taxon>Fibrella</taxon>
    </lineage>
</organism>
<reference evidence="3 4" key="1">
    <citation type="submission" date="2021-03" db="EMBL/GenBank/DDBJ databases">
        <title>Fibrella sp. HMF5036 genome sequencing and assembly.</title>
        <authorList>
            <person name="Kang H."/>
            <person name="Kim H."/>
            <person name="Bae S."/>
            <person name="Joh K."/>
        </authorList>
    </citation>
    <scope>NUCLEOTIDE SEQUENCE [LARGE SCALE GENOMIC DNA]</scope>
    <source>
        <strain evidence="3 4">HMF5036</strain>
    </source>
</reference>